<evidence type="ECO:0000313" key="4">
    <source>
        <dbReference type="Proteomes" id="UP001213681"/>
    </source>
</evidence>
<feature type="signal peptide" evidence="1">
    <location>
        <begin position="1"/>
        <end position="20"/>
    </location>
</feature>
<dbReference type="EMBL" id="JAPVEA010000002">
    <property type="protein sequence ID" value="KAJ5459875.1"/>
    <property type="molecule type" value="Genomic_DNA"/>
</dbReference>
<accession>A0AAD6CDG9</accession>
<feature type="chain" id="PRO_5041906054" description="WSC domain-containing protein" evidence="1">
    <location>
        <begin position="21"/>
        <end position="212"/>
    </location>
</feature>
<dbReference type="Proteomes" id="UP001213681">
    <property type="component" value="Unassembled WGS sequence"/>
</dbReference>
<evidence type="ECO:0000256" key="1">
    <source>
        <dbReference type="SAM" id="SignalP"/>
    </source>
</evidence>
<evidence type="ECO:0000259" key="2">
    <source>
        <dbReference type="PROSITE" id="PS51212"/>
    </source>
</evidence>
<dbReference type="AlphaFoldDB" id="A0AAD6CDG9"/>
<organism evidence="3 4">
    <name type="scientific">Penicillium daleae</name>
    <dbReference type="NCBI Taxonomy" id="63821"/>
    <lineage>
        <taxon>Eukaryota</taxon>
        <taxon>Fungi</taxon>
        <taxon>Dikarya</taxon>
        <taxon>Ascomycota</taxon>
        <taxon>Pezizomycotina</taxon>
        <taxon>Eurotiomycetes</taxon>
        <taxon>Eurotiomycetidae</taxon>
        <taxon>Eurotiales</taxon>
        <taxon>Aspergillaceae</taxon>
        <taxon>Penicillium</taxon>
    </lineage>
</organism>
<dbReference type="InterPro" id="IPR002889">
    <property type="entry name" value="WSC_carb-bd"/>
</dbReference>
<dbReference type="GeneID" id="81595053"/>
<reference evidence="3" key="2">
    <citation type="journal article" date="2023" name="IMA Fungus">
        <title>Comparative genomic study of the Penicillium genus elucidates a diverse pangenome and 15 lateral gene transfer events.</title>
        <authorList>
            <person name="Petersen C."/>
            <person name="Sorensen T."/>
            <person name="Nielsen M.R."/>
            <person name="Sondergaard T.E."/>
            <person name="Sorensen J.L."/>
            <person name="Fitzpatrick D.A."/>
            <person name="Frisvad J.C."/>
            <person name="Nielsen K.L."/>
        </authorList>
    </citation>
    <scope>NUCLEOTIDE SEQUENCE</scope>
    <source>
        <strain evidence="3">IBT 16125</strain>
    </source>
</reference>
<comment type="caution">
    <text evidence="3">The sequence shown here is derived from an EMBL/GenBank/DDBJ whole genome shotgun (WGS) entry which is preliminary data.</text>
</comment>
<reference evidence="3" key="1">
    <citation type="submission" date="2022-12" db="EMBL/GenBank/DDBJ databases">
        <authorList>
            <person name="Petersen C."/>
        </authorList>
    </citation>
    <scope>NUCLEOTIDE SEQUENCE</scope>
    <source>
        <strain evidence="3">IBT 16125</strain>
    </source>
</reference>
<dbReference type="PROSITE" id="PS51212">
    <property type="entry name" value="WSC"/>
    <property type="match status" value="1"/>
</dbReference>
<gene>
    <name evidence="3" type="ORF">N7458_001427</name>
</gene>
<keyword evidence="4" id="KW-1185">Reference proteome</keyword>
<keyword evidence="1" id="KW-0732">Signal</keyword>
<proteinExistence type="predicted"/>
<dbReference type="SMART" id="SM00321">
    <property type="entry name" value="WSC"/>
    <property type="match status" value="1"/>
</dbReference>
<feature type="domain" description="WSC" evidence="2">
    <location>
        <begin position="23"/>
        <end position="112"/>
    </location>
</feature>
<sequence>MRTQHILATLALALPAFVSASSAYTKLGCYSDVPDLKGDSTNSYQAYGACLNSCSKGGYKIAVLSKGNHCACSNAVPPDSAKVSDDKCNTACPGYPTDYCGGDDVYMVLSTGQYVVSESDGGAATTPTAATAAGGIIVAATNVNPTTVPTSILTAPGAMITKAGVSGEASSSAAATAASSSASASPTSNAAVSLRGGSSMAGLLVAGLGLLL</sequence>
<dbReference type="Pfam" id="PF01822">
    <property type="entry name" value="WSC"/>
    <property type="match status" value="1"/>
</dbReference>
<evidence type="ECO:0000313" key="3">
    <source>
        <dbReference type="EMBL" id="KAJ5459875.1"/>
    </source>
</evidence>
<dbReference type="RefSeq" id="XP_056768917.1">
    <property type="nucleotide sequence ID" value="XM_056904810.1"/>
</dbReference>
<protein>
    <recommendedName>
        <fullName evidence="2">WSC domain-containing protein</fullName>
    </recommendedName>
</protein>
<name>A0AAD6CDG9_9EURO</name>